<accession>A0A1Y2MB73</accession>
<sequence length="461" mass="52424">MADRIKYAIGQKIAAVFQKFKTPVEEPCRSEDYTDRCQWDIIHQIEEMTLIEILRLALAKRHEAYRELPMKVVSTAQGSCHLVFMVKVRNPVSHKIEGWVVKIPGHGTPDRWTADDEYMLTQEFETMRLITTYTDVPAALVVDHCATLDNEFGFPYLVMKQLPGKSACDLCYDEHCKMPTPETEQKRLNCLRSLARHMTELDKLRFDQIGMPMFDPQAEDFEILMISKNSACQLASPFASTQDYANNAIHNYDGVSNHQSLPADEIGPLTAEKADEFGTSKFFDIVLSHPVFHSSPTDTFALRHSDLDLQNILIDEEGNVTGIIDWDGSLAMPRCVGHASVLAFLDRDFYPEPLVNSPFLCWRAGYYREIYAAALTEAGNVDVEFTTKSHIYQAVFAALYEDGDMEDLMARLVKEIDVQIDVWDLKFLLTKGCKATEEMLKKELWKVLKPQMPAEGLLDSI</sequence>
<dbReference type="Gene3D" id="3.90.1200.10">
    <property type="match status" value="1"/>
</dbReference>
<dbReference type="OMA" id="YAWNEEM"/>
<evidence type="ECO:0000313" key="2">
    <source>
        <dbReference type="EMBL" id="OSS52468.1"/>
    </source>
</evidence>
<dbReference type="AlphaFoldDB" id="A0A1Y2MB73"/>
<keyword evidence="3" id="KW-1185">Reference proteome</keyword>
<dbReference type="InterPro" id="IPR051678">
    <property type="entry name" value="AGP_Transferase"/>
</dbReference>
<dbReference type="PANTHER" id="PTHR21310:SF51">
    <property type="entry name" value="AMINOGLYCOSIDE PHOSPHOTRANSFERASE DOMAIN-CONTAINING PROTEIN"/>
    <property type="match status" value="1"/>
</dbReference>
<dbReference type="EMBL" id="KZ107839">
    <property type="protein sequence ID" value="OSS52468.1"/>
    <property type="molecule type" value="Genomic_DNA"/>
</dbReference>
<dbReference type="InterPro" id="IPR011009">
    <property type="entry name" value="Kinase-like_dom_sf"/>
</dbReference>
<dbReference type="PANTHER" id="PTHR21310">
    <property type="entry name" value="AMINOGLYCOSIDE PHOSPHOTRANSFERASE-RELATED-RELATED"/>
    <property type="match status" value="1"/>
</dbReference>
<gene>
    <name evidence="2" type="ORF">B5807_01992</name>
</gene>
<dbReference type="SUPFAM" id="SSF56112">
    <property type="entry name" value="Protein kinase-like (PK-like)"/>
    <property type="match status" value="1"/>
</dbReference>
<evidence type="ECO:0000259" key="1">
    <source>
        <dbReference type="Pfam" id="PF01636"/>
    </source>
</evidence>
<dbReference type="InterPro" id="IPR002575">
    <property type="entry name" value="Aminoglycoside_PTrfase"/>
</dbReference>
<name>A0A1Y2MB73_EPING</name>
<evidence type="ECO:0000313" key="3">
    <source>
        <dbReference type="Proteomes" id="UP000193240"/>
    </source>
</evidence>
<organism evidence="2 3">
    <name type="scientific">Epicoccum nigrum</name>
    <name type="common">Soil fungus</name>
    <name type="synonym">Epicoccum purpurascens</name>
    <dbReference type="NCBI Taxonomy" id="105696"/>
    <lineage>
        <taxon>Eukaryota</taxon>
        <taxon>Fungi</taxon>
        <taxon>Dikarya</taxon>
        <taxon>Ascomycota</taxon>
        <taxon>Pezizomycotina</taxon>
        <taxon>Dothideomycetes</taxon>
        <taxon>Pleosporomycetidae</taxon>
        <taxon>Pleosporales</taxon>
        <taxon>Pleosporineae</taxon>
        <taxon>Didymellaceae</taxon>
        <taxon>Epicoccum</taxon>
    </lineage>
</organism>
<feature type="domain" description="Aminoglycoside phosphotransferase" evidence="1">
    <location>
        <begin position="99"/>
        <end position="351"/>
    </location>
</feature>
<dbReference type="Proteomes" id="UP000193240">
    <property type="component" value="Unassembled WGS sequence"/>
</dbReference>
<dbReference type="Pfam" id="PF01636">
    <property type="entry name" value="APH"/>
    <property type="match status" value="1"/>
</dbReference>
<dbReference type="InParanoid" id="A0A1Y2MB73"/>
<proteinExistence type="predicted"/>
<protein>
    <recommendedName>
        <fullName evidence="1">Aminoglycoside phosphotransferase domain-containing protein</fullName>
    </recommendedName>
</protein>
<reference evidence="2 3" key="1">
    <citation type="journal article" date="2017" name="Genome Announc.">
        <title>Genome sequence of the saprophytic ascomycete Epicoccum nigrum ICMP 19927 strain isolated from New Zealand.</title>
        <authorList>
            <person name="Fokin M."/>
            <person name="Fleetwood D."/>
            <person name="Weir B.S."/>
            <person name="Villas-Boas S.G."/>
        </authorList>
    </citation>
    <scope>NUCLEOTIDE SEQUENCE [LARGE SCALE GENOMIC DNA]</scope>
    <source>
        <strain evidence="2 3">ICMP 19927</strain>
    </source>
</reference>